<keyword evidence="10" id="KW-1185">Reference proteome</keyword>
<dbReference type="InterPro" id="IPR016286">
    <property type="entry name" value="FUC_metazoa-typ"/>
</dbReference>
<dbReference type="PIRSF" id="PIRSF001092">
    <property type="entry name" value="Alpha-L-fucosidase"/>
    <property type="match status" value="1"/>
</dbReference>
<evidence type="ECO:0000256" key="6">
    <source>
        <dbReference type="ARBA" id="ARBA00023295"/>
    </source>
</evidence>
<feature type="domain" description="Alpha-L-fucosidase C-terminal" evidence="8">
    <location>
        <begin position="417"/>
        <end position="499"/>
    </location>
</feature>
<evidence type="ECO:0000256" key="2">
    <source>
        <dbReference type="ARBA" id="ARBA00007951"/>
    </source>
</evidence>
<comment type="similarity">
    <text evidence="2">Belongs to the glycosyl hydrolase 29 family.</text>
</comment>
<dbReference type="OrthoDB" id="1095333at2"/>
<evidence type="ECO:0000256" key="3">
    <source>
        <dbReference type="ARBA" id="ARBA00012662"/>
    </source>
</evidence>
<feature type="domain" description="Glycoside hydrolase family 29 N-terminal" evidence="7">
    <location>
        <begin position="22"/>
        <end position="385"/>
    </location>
</feature>
<evidence type="ECO:0000259" key="7">
    <source>
        <dbReference type="Pfam" id="PF01120"/>
    </source>
</evidence>
<dbReference type="SMART" id="SM00812">
    <property type="entry name" value="Alpha_L_fucos"/>
    <property type="match status" value="1"/>
</dbReference>
<dbReference type="AlphaFoldDB" id="A0A162X3V8"/>
<dbReference type="STRING" id="1642818.AWE51_17770"/>
<dbReference type="PANTHER" id="PTHR10030:SF37">
    <property type="entry name" value="ALPHA-L-FUCOSIDASE-RELATED"/>
    <property type="match status" value="1"/>
</dbReference>
<evidence type="ECO:0000313" key="10">
    <source>
        <dbReference type="Proteomes" id="UP000076715"/>
    </source>
</evidence>
<dbReference type="Gene3D" id="2.60.40.1180">
    <property type="entry name" value="Golgi alpha-mannosidase II"/>
    <property type="match status" value="1"/>
</dbReference>
<comment type="caution">
    <text evidence="9">The sequence shown here is derived from an EMBL/GenBank/DDBJ whole genome shotgun (WGS) entry which is preliminary data.</text>
</comment>
<dbReference type="GO" id="GO:0004560">
    <property type="term" value="F:alpha-L-fucosidase activity"/>
    <property type="evidence" value="ECO:0007669"/>
    <property type="project" value="InterPro"/>
</dbReference>
<dbReference type="RefSeq" id="WP_082832598.1">
    <property type="nucleotide sequence ID" value="NZ_LQRT01000058.1"/>
</dbReference>
<dbReference type="InterPro" id="IPR031919">
    <property type="entry name" value="Fucosidase_C"/>
</dbReference>
<dbReference type="PANTHER" id="PTHR10030">
    <property type="entry name" value="ALPHA-L-FUCOSIDASE"/>
    <property type="match status" value="1"/>
</dbReference>
<dbReference type="Proteomes" id="UP000076715">
    <property type="component" value="Unassembled WGS sequence"/>
</dbReference>
<comment type="function">
    <text evidence="1">Alpha-L-fucosidase is responsible for hydrolyzing the alpha-1,6-linked fucose joined to the reducing-end N-acetylglucosamine of the carbohydrate moieties of glycoproteins.</text>
</comment>
<dbReference type="PRINTS" id="PR00741">
    <property type="entry name" value="GLHYDRLASE29"/>
</dbReference>
<dbReference type="EMBL" id="LQRT01000058">
    <property type="protein sequence ID" value="KZS38405.1"/>
    <property type="molecule type" value="Genomic_DNA"/>
</dbReference>
<dbReference type="Gene3D" id="3.20.20.80">
    <property type="entry name" value="Glycosidases"/>
    <property type="match status" value="1"/>
</dbReference>
<dbReference type="InterPro" id="IPR013780">
    <property type="entry name" value="Glyco_hydro_b"/>
</dbReference>
<evidence type="ECO:0000259" key="8">
    <source>
        <dbReference type="Pfam" id="PF16757"/>
    </source>
</evidence>
<evidence type="ECO:0000256" key="1">
    <source>
        <dbReference type="ARBA" id="ARBA00004071"/>
    </source>
</evidence>
<dbReference type="Pfam" id="PF01120">
    <property type="entry name" value="Alpha_L_fucos"/>
    <property type="match status" value="1"/>
</dbReference>
<sequence length="513" mass="59775">MKLYCYCFAFFILFSFFDDIYAQTHKKYEPNWESLGQYECPEWFKDAKLGIFIHWGVYSVPEYGNEWYGYHMYRKKKTNHITGNESKETNPTYVHHKKTYGDPKTFGYKDFIPMFKAKKFNPDDWISLFKQAGAKYIVPVGEHCDGFAMYNASHTRWNSLQMGPKRDVLGELAIAARKKGLKVGSSSHLAFGYKWWKYEKDYDTTDPEYQDLYIKPHNYLAAPTKEFLDLFYRRSMDMIEKYKLDLMWFDFGFCAPEYEENRLKILSEYYNLADQWNKGVVLNYKKIGWEPIPDGAAVLDLERGKLDRIRDLPWQTDTSIGRNSWSYVKDWQTKPAGELIDEFVDIVSKNGNLLLNVGPKSDGTIPEDQKQVLLEIGQWLNVNGEAIYASRPWILYGEGTNRSKTGDHTEYNTKAMTEKDIRFTTKENAIYAFVMDWPTSDILIKSFSTTLTSIADQIEKVSLLGSTEDILWKRDETGLMITLPKTKPSSKYAFAFKIKLKEAPDGIYKGVKN</sequence>
<keyword evidence="6" id="KW-0326">Glycosidase</keyword>
<organism evidence="9 10">
    <name type="scientific">Aquimarina aggregata</name>
    <dbReference type="NCBI Taxonomy" id="1642818"/>
    <lineage>
        <taxon>Bacteria</taxon>
        <taxon>Pseudomonadati</taxon>
        <taxon>Bacteroidota</taxon>
        <taxon>Flavobacteriia</taxon>
        <taxon>Flavobacteriales</taxon>
        <taxon>Flavobacteriaceae</taxon>
        <taxon>Aquimarina</taxon>
    </lineage>
</organism>
<name>A0A162X3V8_9FLAO</name>
<evidence type="ECO:0000256" key="4">
    <source>
        <dbReference type="ARBA" id="ARBA00022729"/>
    </source>
</evidence>
<evidence type="ECO:0000256" key="5">
    <source>
        <dbReference type="ARBA" id="ARBA00022801"/>
    </source>
</evidence>
<accession>A0A162X3V8</accession>
<dbReference type="EC" id="3.2.1.51" evidence="3"/>
<protein>
    <recommendedName>
        <fullName evidence="3">alpha-L-fucosidase</fullName>
        <ecNumber evidence="3">3.2.1.51</ecNumber>
    </recommendedName>
</protein>
<dbReference type="InterPro" id="IPR057739">
    <property type="entry name" value="Glyco_hydro_29_N"/>
</dbReference>
<keyword evidence="5" id="KW-0378">Hydrolase</keyword>
<dbReference type="GO" id="GO:0005764">
    <property type="term" value="C:lysosome"/>
    <property type="evidence" value="ECO:0007669"/>
    <property type="project" value="TreeGrafter"/>
</dbReference>
<dbReference type="InterPro" id="IPR017853">
    <property type="entry name" value="GH"/>
</dbReference>
<keyword evidence="4" id="KW-0732">Signal</keyword>
<dbReference type="GO" id="GO:0006004">
    <property type="term" value="P:fucose metabolic process"/>
    <property type="evidence" value="ECO:0007669"/>
    <property type="project" value="InterPro"/>
</dbReference>
<evidence type="ECO:0000313" key="9">
    <source>
        <dbReference type="EMBL" id="KZS38405.1"/>
    </source>
</evidence>
<reference evidence="9 10" key="1">
    <citation type="submission" date="2016-01" db="EMBL/GenBank/DDBJ databases">
        <title>The draft genome sequence of Aquimarina sp. RZW4-3-2.</title>
        <authorList>
            <person name="Wang Y."/>
        </authorList>
    </citation>
    <scope>NUCLEOTIDE SEQUENCE [LARGE SCALE GENOMIC DNA]</scope>
    <source>
        <strain evidence="9 10">RZW4-3-2</strain>
    </source>
</reference>
<dbReference type="InterPro" id="IPR000933">
    <property type="entry name" value="Glyco_hydro_29"/>
</dbReference>
<gene>
    <name evidence="9" type="ORF">AWE51_17770</name>
</gene>
<proteinExistence type="inferred from homology"/>
<dbReference type="SUPFAM" id="SSF51445">
    <property type="entry name" value="(Trans)glycosidases"/>
    <property type="match status" value="1"/>
</dbReference>
<dbReference type="GO" id="GO:0016139">
    <property type="term" value="P:glycoside catabolic process"/>
    <property type="evidence" value="ECO:0007669"/>
    <property type="project" value="TreeGrafter"/>
</dbReference>
<dbReference type="Pfam" id="PF16757">
    <property type="entry name" value="Fucosidase_C"/>
    <property type="match status" value="1"/>
</dbReference>